<keyword evidence="3" id="KW-1185">Reference proteome</keyword>
<evidence type="ECO:0000259" key="1">
    <source>
        <dbReference type="Pfam" id="PF23343"/>
    </source>
</evidence>
<sequence length="255" mass="29413">MAEGPWYCTCQRAGPLVKECRAIRPRLARTDSREDRRDKNEIIRSPHSAVCRSQADRLELRLALFGFEGTHYTLTYDSVHLPRTFREAMATKRAFMARARRFNEGRPFDWITCVEGLHGDHRYHIHMVLRYSDFPPAVVRHLWRAGEVDDEPVLMPTGGYRRLAEYLTKERTDGIIIPIGRRPWNCSRSLSQQLPPPERWRDESGVIDIPDDVLWARRGERSNSFGAYAYASYIQSNSSFNLSCAPACAPARDQS</sequence>
<gene>
    <name evidence="2" type="ORF">HMPREF9460_04063</name>
</gene>
<dbReference type="Pfam" id="PF23343">
    <property type="entry name" value="REP_ORF2-G2P"/>
    <property type="match status" value="1"/>
</dbReference>
<name>A0A096CBP4_FLAPL</name>
<comment type="caution">
    <text evidence="2">The sequence shown here is derived from an EMBL/GenBank/DDBJ whole genome shotgun (WGS) entry which is preliminary data.</text>
</comment>
<dbReference type="InterPro" id="IPR056906">
    <property type="entry name" value="ORF2/G2P_dom"/>
</dbReference>
<dbReference type="AlphaFoldDB" id="A0A096CBP4"/>
<evidence type="ECO:0000313" key="3">
    <source>
        <dbReference type="Proteomes" id="UP000029585"/>
    </source>
</evidence>
<proteinExistence type="predicted"/>
<dbReference type="PATRIC" id="fig|742738.3.peg.4177"/>
<dbReference type="RefSeq" id="WP_044943610.1">
    <property type="nucleotide sequence ID" value="NZ_KN174169.1"/>
</dbReference>
<dbReference type="eggNOG" id="ENOG5033ZXU">
    <property type="taxonomic scope" value="Bacteria"/>
</dbReference>
<reference evidence="2 3" key="1">
    <citation type="submission" date="2011-08" db="EMBL/GenBank/DDBJ databases">
        <title>The Genome Sequence of Clostridium orbiscindens 1_3_50AFAA.</title>
        <authorList>
            <consortium name="The Broad Institute Genome Sequencing Platform"/>
            <person name="Earl A."/>
            <person name="Ward D."/>
            <person name="Feldgarden M."/>
            <person name="Gevers D."/>
            <person name="Daigneault M."/>
            <person name="Strauss J."/>
            <person name="Allen-Vercoe E."/>
            <person name="Young S.K."/>
            <person name="Zeng Q."/>
            <person name="Gargeya S."/>
            <person name="Fitzgerald M."/>
            <person name="Haas B."/>
            <person name="Abouelleil A."/>
            <person name="Alvarado L."/>
            <person name="Arachchi H.M."/>
            <person name="Berlin A."/>
            <person name="Brown A."/>
            <person name="Chapman S.B."/>
            <person name="Chen Z."/>
            <person name="Dunbar C."/>
            <person name="Freedman E."/>
            <person name="Gearin G."/>
            <person name="Gellesch M."/>
            <person name="Goldberg J."/>
            <person name="Griggs A."/>
            <person name="Gujja S."/>
            <person name="Heiman D."/>
            <person name="Howarth C."/>
            <person name="Larson L."/>
            <person name="Lui A."/>
            <person name="MacDonald P.J.P."/>
            <person name="Montmayeur A."/>
            <person name="Murphy C."/>
            <person name="Neiman D."/>
            <person name="Pearson M."/>
            <person name="Priest M."/>
            <person name="Roberts A."/>
            <person name="Saif S."/>
            <person name="Shea T."/>
            <person name="Shenoy N."/>
            <person name="Sisk P."/>
            <person name="Stolte C."/>
            <person name="Sykes S."/>
            <person name="Wortman J."/>
            <person name="Nusbaum C."/>
            <person name="Birren B."/>
        </authorList>
    </citation>
    <scope>NUCLEOTIDE SEQUENCE [LARGE SCALE GENOMIC DNA]</scope>
    <source>
        <strain evidence="2 3">1_3_50AFAA</strain>
    </source>
</reference>
<dbReference type="Proteomes" id="UP000029585">
    <property type="component" value="Unassembled WGS sequence"/>
</dbReference>
<feature type="domain" description="Replication-associated protein ORF2/G2P" evidence="1">
    <location>
        <begin position="72"/>
        <end position="170"/>
    </location>
</feature>
<organism evidence="2 3">
    <name type="scientific">Flavonifractor plautii 1_3_50AFAA</name>
    <dbReference type="NCBI Taxonomy" id="742738"/>
    <lineage>
        <taxon>Bacteria</taxon>
        <taxon>Bacillati</taxon>
        <taxon>Bacillota</taxon>
        <taxon>Clostridia</taxon>
        <taxon>Eubacteriales</taxon>
        <taxon>Oscillospiraceae</taxon>
        <taxon>Flavonifractor</taxon>
    </lineage>
</organism>
<dbReference type="EMBL" id="ADLO01000127">
    <property type="protein sequence ID" value="KGF52307.1"/>
    <property type="molecule type" value="Genomic_DNA"/>
</dbReference>
<protein>
    <recommendedName>
        <fullName evidence="1">Replication-associated protein ORF2/G2P domain-containing protein</fullName>
    </recommendedName>
</protein>
<accession>A0A096CBP4</accession>
<evidence type="ECO:0000313" key="2">
    <source>
        <dbReference type="EMBL" id="KGF52307.1"/>
    </source>
</evidence>
<dbReference type="HOGENOM" id="CLU_095241_0_0_9"/>